<evidence type="ECO:0000313" key="2">
    <source>
        <dbReference type="Proteomes" id="UP001054837"/>
    </source>
</evidence>
<keyword evidence="2" id="KW-1185">Reference proteome</keyword>
<dbReference type="AlphaFoldDB" id="A0AAV4UN25"/>
<sequence length="91" mass="9741">MSRLSVICFPRIEDRHSSAAIDASPIVVVSVGPSVIGGRNVSAKECQAKEGKNCSAARSRSGGHLWSFQLLNKPSTFFLETSSANIDFDIS</sequence>
<gene>
    <name evidence="1" type="ORF">CDAR_514351</name>
</gene>
<name>A0AAV4UN25_9ARAC</name>
<reference evidence="1 2" key="1">
    <citation type="submission" date="2021-06" db="EMBL/GenBank/DDBJ databases">
        <title>Caerostris darwini draft genome.</title>
        <authorList>
            <person name="Kono N."/>
            <person name="Arakawa K."/>
        </authorList>
    </citation>
    <scope>NUCLEOTIDE SEQUENCE [LARGE SCALE GENOMIC DNA]</scope>
</reference>
<accession>A0AAV4UN25</accession>
<dbReference type="Proteomes" id="UP001054837">
    <property type="component" value="Unassembled WGS sequence"/>
</dbReference>
<dbReference type="EMBL" id="BPLQ01011645">
    <property type="protein sequence ID" value="GIY59347.1"/>
    <property type="molecule type" value="Genomic_DNA"/>
</dbReference>
<proteinExistence type="predicted"/>
<organism evidence="1 2">
    <name type="scientific">Caerostris darwini</name>
    <dbReference type="NCBI Taxonomy" id="1538125"/>
    <lineage>
        <taxon>Eukaryota</taxon>
        <taxon>Metazoa</taxon>
        <taxon>Ecdysozoa</taxon>
        <taxon>Arthropoda</taxon>
        <taxon>Chelicerata</taxon>
        <taxon>Arachnida</taxon>
        <taxon>Araneae</taxon>
        <taxon>Araneomorphae</taxon>
        <taxon>Entelegynae</taxon>
        <taxon>Araneoidea</taxon>
        <taxon>Araneidae</taxon>
        <taxon>Caerostris</taxon>
    </lineage>
</organism>
<protein>
    <submittedName>
        <fullName evidence="1">Uncharacterized protein</fullName>
    </submittedName>
</protein>
<comment type="caution">
    <text evidence="1">The sequence shown here is derived from an EMBL/GenBank/DDBJ whole genome shotgun (WGS) entry which is preliminary data.</text>
</comment>
<evidence type="ECO:0000313" key="1">
    <source>
        <dbReference type="EMBL" id="GIY59347.1"/>
    </source>
</evidence>